<dbReference type="AlphaFoldDB" id="A0A6C0P1Q9"/>
<feature type="compositionally biased region" description="Acidic residues" evidence="1">
    <location>
        <begin position="95"/>
        <end position="110"/>
    </location>
</feature>
<evidence type="ECO:0000313" key="2">
    <source>
        <dbReference type="EMBL" id="QHW32291.1"/>
    </source>
</evidence>
<dbReference type="Proteomes" id="UP000479114">
    <property type="component" value="Chromosome"/>
</dbReference>
<evidence type="ECO:0000313" key="3">
    <source>
        <dbReference type="Proteomes" id="UP000479114"/>
    </source>
</evidence>
<reference evidence="2 3" key="1">
    <citation type="submission" date="2020-02" db="EMBL/GenBank/DDBJ databases">
        <title>Paenibacillus sp. nov., isolated from rhizosphere soil of tomato.</title>
        <authorList>
            <person name="Weon H.-Y."/>
            <person name="Lee S.A."/>
        </authorList>
    </citation>
    <scope>NUCLEOTIDE SEQUENCE [LARGE SCALE GENOMIC DNA]</scope>
    <source>
        <strain evidence="2 3">14171R-81</strain>
    </source>
</reference>
<evidence type="ECO:0000256" key="1">
    <source>
        <dbReference type="SAM" id="MobiDB-lite"/>
    </source>
</evidence>
<feature type="compositionally biased region" description="Acidic residues" evidence="1">
    <location>
        <begin position="119"/>
        <end position="135"/>
    </location>
</feature>
<organism evidence="2 3">
    <name type="scientific">Paenibacillus rhizovicinus</name>
    <dbReference type="NCBI Taxonomy" id="2704463"/>
    <lineage>
        <taxon>Bacteria</taxon>
        <taxon>Bacillati</taxon>
        <taxon>Bacillota</taxon>
        <taxon>Bacilli</taxon>
        <taxon>Bacillales</taxon>
        <taxon>Paenibacillaceae</taxon>
        <taxon>Paenibacillus</taxon>
    </lineage>
</organism>
<keyword evidence="3" id="KW-1185">Reference proteome</keyword>
<accession>A0A6C0P1Q9</accession>
<dbReference type="EMBL" id="CP048286">
    <property type="protein sequence ID" value="QHW32291.1"/>
    <property type="molecule type" value="Genomic_DNA"/>
</dbReference>
<proteinExistence type="predicted"/>
<sequence length="135" mass="15034">MKKTKLPGGNISLKTKKTEDPLVMAWLNAQSNLMDSFRYLIEKEIQSNGVRNLQAYIPAERTGLHDAPDPRGEGRYQALLADRQQLAAAIETVETIEENEDEESAEEEAGLTEPASSSEPDEAEEIDDEDIEAWS</sequence>
<dbReference type="KEGG" id="prz:GZH47_16745"/>
<gene>
    <name evidence="2" type="ORF">GZH47_16745</name>
</gene>
<dbReference type="RefSeq" id="WP_162641579.1">
    <property type="nucleotide sequence ID" value="NZ_CP048286.1"/>
</dbReference>
<protein>
    <submittedName>
        <fullName evidence="2">Uncharacterized protein</fullName>
    </submittedName>
</protein>
<name>A0A6C0P1Q9_9BACL</name>
<feature type="region of interest" description="Disordered" evidence="1">
    <location>
        <begin position="95"/>
        <end position="135"/>
    </location>
</feature>